<accession>A0A4Q2RB74</accession>
<dbReference type="PANTHER" id="PTHR12526">
    <property type="entry name" value="GLYCOSYLTRANSFERASE"/>
    <property type="match status" value="1"/>
</dbReference>
<feature type="coiled-coil region" evidence="1">
    <location>
        <begin position="22"/>
        <end position="49"/>
    </location>
</feature>
<keyword evidence="3" id="KW-0808">Transferase</keyword>
<protein>
    <submittedName>
        <fullName evidence="3">Glycosyltransferase</fullName>
    </submittedName>
</protein>
<dbReference type="RefSeq" id="WP_129221371.1">
    <property type="nucleotide sequence ID" value="NZ_QYBC01000022.1"/>
</dbReference>
<comment type="caution">
    <text evidence="3">The sequence shown here is derived from an EMBL/GenBank/DDBJ whole genome shotgun (WGS) entry which is preliminary data.</text>
</comment>
<dbReference type="GO" id="GO:0016740">
    <property type="term" value="F:transferase activity"/>
    <property type="evidence" value="ECO:0007669"/>
    <property type="project" value="UniProtKB-KW"/>
</dbReference>
<dbReference type="Pfam" id="PF05045">
    <property type="entry name" value="RgpF"/>
    <property type="match status" value="1"/>
</dbReference>
<feature type="region of interest" description="Disordered" evidence="2">
    <location>
        <begin position="1"/>
        <end position="21"/>
    </location>
</feature>
<sequence length="945" mass="102324">MSDATQNDPDRPAGTSPEAWEARRLAERIAILEGENQELRQRMDAMLGSTSWRVTRPVRAAVETLRHRRSGGGRRAAPARPGGLHPPGHHVGPGETVSDPKSVWVLDTGLFDAAAYRATARLGAVSDLAAAEHYVARGEREGLRPNPHFDPAVYADLHREVAGSDIGLLIHYARYGRTEGRTALFEPERDIRPGARPFDPSRPTLLLACHEASRTGAPILGWNLARHLNGSHNLVVVLLNPVGDLADLFVEEAAFVVGPFRKSQLTWFYMARFGRHLAERFAFEAALCNSIECQPLLVGLASAGVPTVTLVHEYPTGPESQARLQSGMMLSGQVVFDAETQREAALACWPGITGRNSQVFHQGASEVPADPRAPAASPEALAAKRDAVFRAVRGDGTRPVVLGLGTVSMRKGPDLFVSCAMAAARRLGPRAARFVWIGHTPKPHPEGLYGDWLQDQVKRSGLGIDLVFLDAVDDLEGAYAAADAVMISSRLDPFPNVAMDAALAGRPVVCFAGANGFADWLAEDPVTAPLSVGYLDADRAGAVLATLLAEPERRAVMGAALRERSGREFPMARYIDRLAPVFARAKAIAAQERDDVALLLADDTFAAELWQDPHEHFTREEAVRLHVRKAASGQEAEQYCRRPALGFVPQTYADHHPALDAVPYPNPLAHWIRAGKPSGPWTHPVLTPEAAMAAPARGAGTSLRAALHIHLHYPELAGDMLAALAANTAALDLFVSTTAPEKAEELRARFAPYDRGRVIVAACPNRGRDVGPMLTHFAEALQGYDVFGHIHGKRSLALTSVGLSVELGTRWHGFLLQNLLGDLAPMADLILDRFAADPALGLVFPEDPNLTGWSLDREIARDIARRMDPAMEIPRSIDFPIGTMFWARPAALKPLFDLGLGWDDYPEEPVPIDGTMLHALERLLPVVAIHAGFGLATTHVPGITR</sequence>
<dbReference type="InterPro" id="IPR007739">
    <property type="entry name" value="RgpF"/>
</dbReference>
<dbReference type="SUPFAM" id="SSF53756">
    <property type="entry name" value="UDP-Glycosyltransferase/glycogen phosphorylase"/>
    <property type="match status" value="1"/>
</dbReference>
<reference evidence="3 4" key="2">
    <citation type="submission" date="2019-02" db="EMBL/GenBank/DDBJ databases">
        <title>'Lichenibacterium ramalinii' gen. nov. sp. nov., 'Lichenibacterium minor' gen. nov. sp. nov.</title>
        <authorList>
            <person name="Pankratov T."/>
        </authorList>
    </citation>
    <scope>NUCLEOTIDE SEQUENCE [LARGE SCALE GENOMIC DNA]</scope>
    <source>
        <strain evidence="3 4">RmlP001</strain>
    </source>
</reference>
<feature type="region of interest" description="Disordered" evidence="2">
    <location>
        <begin position="67"/>
        <end position="96"/>
    </location>
</feature>
<keyword evidence="1" id="KW-0175">Coiled coil</keyword>
<dbReference type="Gene3D" id="3.40.50.2000">
    <property type="entry name" value="Glycogen Phosphorylase B"/>
    <property type="match status" value="1"/>
</dbReference>
<dbReference type="Proteomes" id="UP000289411">
    <property type="component" value="Unassembled WGS sequence"/>
</dbReference>
<reference evidence="3 4" key="1">
    <citation type="submission" date="2018-09" db="EMBL/GenBank/DDBJ databases">
        <authorList>
            <person name="Grouzdev D.S."/>
            <person name="Krutkina M.S."/>
        </authorList>
    </citation>
    <scope>NUCLEOTIDE SEQUENCE [LARGE SCALE GENOMIC DNA]</scope>
    <source>
        <strain evidence="3 4">RmlP001</strain>
    </source>
</reference>
<dbReference type="OrthoDB" id="9816424at2"/>
<evidence type="ECO:0000256" key="2">
    <source>
        <dbReference type="SAM" id="MobiDB-lite"/>
    </source>
</evidence>
<gene>
    <name evidence="3" type="ORF">D3272_22005</name>
</gene>
<evidence type="ECO:0000313" key="3">
    <source>
        <dbReference type="EMBL" id="RYB02160.1"/>
    </source>
</evidence>
<dbReference type="CDD" id="cd03801">
    <property type="entry name" value="GT4_PimA-like"/>
    <property type="match status" value="1"/>
</dbReference>
<dbReference type="AlphaFoldDB" id="A0A4Q2RB74"/>
<evidence type="ECO:0000313" key="4">
    <source>
        <dbReference type="Proteomes" id="UP000289411"/>
    </source>
</evidence>
<dbReference type="EMBL" id="QYBC01000022">
    <property type="protein sequence ID" value="RYB02160.1"/>
    <property type="molecule type" value="Genomic_DNA"/>
</dbReference>
<dbReference type="Pfam" id="PF13692">
    <property type="entry name" value="Glyco_trans_1_4"/>
    <property type="match status" value="1"/>
</dbReference>
<evidence type="ECO:0000256" key="1">
    <source>
        <dbReference type="SAM" id="Coils"/>
    </source>
</evidence>
<proteinExistence type="predicted"/>
<organism evidence="3 4">
    <name type="scientific">Lichenibacterium ramalinae</name>
    <dbReference type="NCBI Taxonomy" id="2316527"/>
    <lineage>
        <taxon>Bacteria</taxon>
        <taxon>Pseudomonadati</taxon>
        <taxon>Pseudomonadota</taxon>
        <taxon>Alphaproteobacteria</taxon>
        <taxon>Hyphomicrobiales</taxon>
        <taxon>Lichenihabitantaceae</taxon>
        <taxon>Lichenibacterium</taxon>
    </lineage>
</organism>
<name>A0A4Q2RB74_9HYPH</name>
<keyword evidence="4" id="KW-1185">Reference proteome</keyword>